<dbReference type="EMBL" id="CM001475">
    <property type="protein sequence ID" value="EIC30081.1"/>
    <property type="molecule type" value="Genomic_DNA"/>
</dbReference>
<reference evidence="1 2" key="1">
    <citation type="journal article" date="2013" name="Genome Announc.">
        <title>Genome Sequence of the Obligate Gammaproteobacterial Methanotroph Methylomicrobium album Strain BG8.</title>
        <authorList>
            <person name="Kits K.D."/>
            <person name="Kalyuzhnaya M.G."/>
            <person name="Klotz M.G."/>
            <person name="Jetten M.S."/>
            <person name="Op den Camp H.J."/>
            <person name="Vuilleumier S."/>
            <person name="Bringel F."/>
            <person name="Dispirito A.A."/>
            <person name="Murrell J.C."/>
            <person name="Bruce D."/>
            <person name="Cheng J.F."/>
            <person name="Copeland A."/>
            <person name="Goodwin L."/>
            <person name="Hauser L."/>
            <person name="Lajus A."/>
            <person name="Land M.L."/>
            <person name="Lapidus A."/>
            <person name="Lucas S."/>
            <person name="Medigue C."/>
            <person name="Pitluck S."/>
            <person name="Woyke T."/>
            <person name="Zeytun A."/>
            <person name="Stein L.Y."/>
        </authorList>
    </citation>
    <scope>NUCLEOTIDE SEQUENCE [LARGE SCALE GENOMIC DNA]</scope>
    <source>
        <strain evidence="1 2">BG8</strain>
    </source>
</reference>
<dbReference type="InterPro" id="IPR012337">
    <property type="entry name" value="RNaseH-like_sf"/>
</dbReference>
<dbReference type="AlphaFoldDB" id="H8GGW8"/>
<sequence>MKLTTSRPSTTGRAMTIDLSIIELSPPRLQFGGAITHSDPKVGLLAAGPFDLRFGSARKDHIHVGIVGPADQVVAARRWLDRCSLEIPVLGNANLLKRPFPGFADAFHKQLVAPESSSIALNFDTNDNLARALQGDAYTAFQNVVDLYADAHTRLSSRDLNRPDIILMCIPDSVFAKVGSVERKATEEERKRAKTIQRTRESTQLDLFDDILDEVEQTSEDFLRRDLRHALKARALRNRLPIQLVTDALLNDTSRNQDPATRAWNFAVGLYYKAGGVPWRLPPNGPDTCFVGISFHHFRTTQRAIVRSSLAQAFSSNGEGFAIRGEGVPVEPNQSRNVHLSELQAFQIAQNVLSEYELRTGGAPLRVVLHKTSYVDAAERAGFEAALKDIPIVSMVTLVPSLFRLMRYGAYPPKVGTVCTVNNDRSFLFTSGFMPELGTYPGPHIPQPFEVRCLGSENAVAAAQDVLNLTRMNWNTADIRGKWPVSLSFARRVGGILDEYGDEDLMETSFRYFV</sequence>
<dbReference type="GO" id="GO:0003676">
    <property type="term" value="F:nucleic acid binding"/>
    <property type="evidence" value="ECO:0007669"/>
    <property type="project" value="InterPro"/>
</dbReference>
<dbReference type="STRING" id="686340.Metal_2350"/>
<name>H8GGW8_METAL</name>
<evidence type="ECO:0000313" key="1">
    <source>
        <dbReference type="EMBL" id="EIC30081.1"/>
    </source>
</evidence>
<dbReference type="eggNOG" id="COG1431">
    <property type="taxonomic scope" value="Bacteria"/>
</dbReference>
<gene>
    <name evidence="1" type="ORF">Metal_2350</name>
</gene>
<dbReference type="HOGENOM" id="CLU_031104_1_0_6"/>
<dbReference type="Proteomes" id="UP000005090">
    <property type="component" value="Chromosome"/>
</dbReference>
<proteinExistence type="predicted"/>
<protein>
    <recommendedName>
        <fullName evidence="3">Piwi domain-containing protein</fullName>
    </recommendedName>
</protein>
<evidence type="ECO:0008006" key="3">
    <source>
        <dbReference type="Google" id="ProtNLM"/>
    </source>
</evidence>
<organism evidence="1 2">
    <name type="scientific">Methylomicrobium album BG8</name>
    <dbReference type="NCBI Taxonomy" id="686340"/>
    <lineage>
        <taxon>Bacteria</taxon>
        <taxon>Pseudomonadati</taxon>
        <taxon>Pseudomonadota</taxon>
        <taxon>Gammaproteobacteria</taxon>
        <taxon>Methylococcales</taxon>
        <taxon>Methylococcaceae</taxon>
        <taxon>Methylomicrobium</taxon>
    </lineage>
</organism>
<dbReference type="InterPro" id="IPR036397">
    <property type="entry name" value="RNaseH_sf"/>
</dbReference>
<evidence type="ECO:0000313" key="2">
    <source>
        <dbReference type="Proteomes" id="UP000005090"/>
    </source>
</evidence>
<dbReference type="Gene3D" id="3.30.420.10">
    <property type="entry name" value="Ribonuclease H-like superfamily/Ribonuclease H"/>
    <property type="match status" value="1"/>
</dbReference>
<accession>H8GGW8</accession>
<keyword evidence="2" id="KW-1185">Reference proteome</keyword>
<dbReference type="SUPFAM" id="SSF53098">
    <property type="entry name" value="Ribonuclease H-like"/>
    <property type="match status" value="1"/>
</dbReference>